<organism evidence="2 3">
    <name type="scientific">Streptacidiphilus cavernicola</name>
    <dbReference type="NCBI Taxonomy" id="3342716"/>
    <lineage>
        <taxon>Bacteria</taxon>
        <taxon>Bacillati</taxon>
        <taxon>Actinomycetota</taxon>
        <taxon>Actinomycetes</taxon>
        <taxon>Kitasatosporales</taxon>
        <taxon>Streptomycetaceae</taxon>
        <taxon>Streptacidiphilus</taxon>
    </lineage>
</organism>
<evidence type="ECO:0000256" key="1">
    <source>
        <dbReference type="SAM" id="MobiDB-lite"/>
    </source>
</evidence>
<protein>
    <submittedName>
        <fullName evidence="2">Dimethylarginine dimethylaminohydrolase family protein</fullName>
    </submittedName>
</protein>
<accession>A0ABV6UU06</accession>
<sequence>MAVTAAAYHGPGWRSRPGRQEDDLARGGAWAPLRVGRDFDPLTDVVLHCPSAELLTAAEPDALQHLERLDRTALRRDLDGLAETYRALGVTVHELPAPGPPGGNPYRGANAMYARDLLWMTRAGAVIPRMASTVRAGEELQTLRLCARLGVPVARTIGADGVFEGADAQWLRSDLVAVGLGARTNEAGARQVEDEAGQQGARVVRLSVPTGVQHLLGVLQVLDADLLAARTSVMDPGEVGLLRELGFTVVDIPESDEVRTQLAFNFVTVAPRAVLMPTGSADTATLLARHGVECVARVPIPELAKGAGGIACATGILARTTQD</sequence>
<dbReference type="Proteomes" id="UP001592528">
    <property type="component" value="Unassembled WGS sequence"/>
</dbReference>
<dbReference type="PANTHER" id="PTHR47271:SF2">
    <property type="entry name" value="ARGININE DEIMINASE"/>
    <property type="match status" value="1"/>
</dbReference>
<keyword evidence="3" id="KW-1185">Reference proteome</keyword>
<dbReference type="SUPFAM" id="SSF55909">
    <property type="entry name" value="Pentein"/>
    <property type="match status" value="1"/>
</dbReference>
<dbReference type="Pfam" id="PF02274">
    <property type="entry name" value="ADI"/>
    <property type="match status" value="1"/>
</dbReference>
<dbReference type="PANTHER" id="PTHR47271">
    <property type="entry name" value="ARGININE DEIMINASE"/>
    <property type="match status" value="1"/>
</dbReference>
<evidence type="ECO:0000313" key="2">
    <source>
        <dbReference type="EMBL" id="MFC1404923.1"/>
    </source>
</evidence>
<evidence type="ECO:0000313" key="3">
    <source>
        <dbReference type="Proteomes" id="UP001592528"/>
    </source>
</evidence>
<dbReference type="RefSeq" id="WP_157623877.1">
    <property type="nucleotide sequence ID" value="NZ_JBHEZZ010000017.1"/>
</dbReference>
<dbReference type="EMBL" id="JBHEZZ010000017">
    <property type="protein sequence ID" value="MFC1404923.1"/>
    <property type="molecule type" value="Genomic_DNA"/>
</dbReference>
<dbReference type="Gene3D" id="3.75.10.10">
    <property type="entry name" value="L-arginine/glycine Amidinotransferase, Chain A"/>
    <property type="match status" value="1"/>
</dbReference>
<gene>
    <name evidence="2" type="ORF">ACEZDJ_26940</name>
</gene>
<feature type="region of interest" description="Disordered" evidence="1">
    <location>
        <begin position="1"/>
        <end position="23"/>
    </location>
</feature>
<name>A0ABV6UU06_9ACTN</name>
<proteinExistence type="predicted"/>
<comment type="caution">
    <text evidence="2">The sequence shown here is derived from an EMBL/GenBank/DDBJ whole genome shotgun (WGS) entry which is preliminary data.</text>
</comment>
<reference evidence="2 3" key="1">
    <citation type="submission" date="2024-09" db="EMBL/GenBank/DDBJ databases">
        <authorList>
            <person name="Lee S.D."/>
        </authorList>
    </citation>
    <scope>NUCLEOTIDE SEQUENCE [LARGE SCALE GENOMIC DNA]</scope>
    <source>
        <strain evidence="2 3">N1-5</strain>
    </source>
</reference>